<dbReference type="AlphaFoldDB" id="A0AAV4B0Z5"/>
<feature type="region of interest" description="Disordered" evidence="1">
    <location>
        <begin position="1"/>
        <end position="25"/>
    </location>
</feature>
<dbReference type="Proteomes" id="UP000735302">
    <property type="component" value="Unassembled WGS sequence"/>
</dbReference>
<reference evidence="2 3" key="1">
    <citation type="journal article" date="2021" name="Elife">
        <title>Chloroplast acquisition without the gene transfer in kleptoplastic sea slugs, Plakobranchus ocellatus.</title>
        <authorList>
            <person name="Maeda T."/>
            <person name="Takahashi S."/>
            <person name="Yoshida T."/>
            <person name="Shimamura S."/>
            <person name="Takaki Y."/>
            <person name="Nagai Y."/>
            <person name="Toyoda A."/>
            <person name="Suzuki Y."/>
            <person name="Arimoto A."/>
            <person name="Ishii H."/>
            <person name="Satoh N."/>
            <person name="Nishiyama T."/>
            <person name="Hasebe M."/>
            <person name="Maruyama T."/>
            <person name="Minagawa J."/>
            <person name="Obokata J."/>
            <person name="Shigenobu S."/>
        </authorList>
    </citation>
    <scope>NUCLEOTIDE SEQUENCE [LARGE SCALE GENOMIC DNA]</scope>
</reference>
<name>A0AAV4B0Z5_9GAST</name>
<evidence type="ECO:0000313" key="2">
    <source>
        <dbReference type="EMBL" id="GFO13684.1"/>
    </source>
</evidence>
<feature type="compositionally biased region" description="Basic and acidic residues" evidence="1">
    <location>
        <begin position="1"/>
        <end position="16"/>
    </location>
</feature>
<accession>A0AAV4B0Z5</accession>
<keyword evidence="3" id="KW-1185">Reference proteome</keyword>
<comment type="caution">
    <text evidence="2">The sequence shown here is derived from an EMBL/GenBank/DDBJ whole genome shotgun (WGS) entry which is preliminary data.</text>
</comment>
<evidence type="ECO:0000256" key="1">
    <source>
        <dbReference type="SAM" id="MobiDB-lite"/>
    </source>
</evidence>
<organism evidence="2 3">
    <name type="scientific">Plakobranchus ocellatus</name>
    <dbReference type="NCBI Taxonomy" id="259542"/>
    <lineage>
        <taxon>Eukaryota</taxon>
        <taxon>Metazoa</taxon>
        <taxon>Spiralia</taxon>
        <taxon>Lophotrochozoa</taxon>
        <taxon>Mollusca</taxon>
        <taxon>Gastropoda</taxon>
        <taxon>Heterobranchia</taxon>
        <taxon>Euthyneura</taxon>
        <taxon>Panpulmonata</taxon>
        <taxon>Sacoglossa</taxon>
        <taxon>Placobranchoidea</taxon>
        <taxon>Plakobranchidae</taxon>
        <taxon>Plakobranchus</taxon>
    </lineage>
</organism>
<gene>
    <name evidence="2" type="ORF">PoB_004018900</name>
</gene>
<sequence>MREQGSRETSEKKRSLTSDTVKGPGYTKVMTQGSWLKIRSCHTHPVSSSSGFHASGASTTMILMWMLVPLPSVGQADLLRHNSFVGYVRTGLRGGS</sequence>
<dbReference type="EMBL" id="BLXT01004499">
    <property type="protein sequence ID" value="GFO13684.1"/>
    <property type="molecule type" value="Genomic_DNA"/>
</dbReference>
<proteinExistence type="predicted"/>
<evidence type="ECO:0000313" key="3">
    <source>
        <dbReference type="Proteomes" id="UP000735302"/>
    </source>
</evidence>
<protein>
    <submittedName>
        <fullName evidence="2">Uncharacterized protein</fullName>
    </submittedName>
</protein>